<reference evidence="6 7" key="1">
    <citation type="journal article" date="2017" name="Mol. Plant">
        <title>The Genome of Medicinal Plant Macleaya cordata Provides New Insights into Benzylisoquinoline Alkaloids Metabolism.</title>
        <authorList>
            <person name="Liu X."/>
            <person name="Liu Y."/>
            <person name="Huang P."/>
            <person name="Ma Y."/>
            <person name="Qing Z."/>
            <person name="Tang Q."/>
            <person name="Cao H."/>
            <person name="Cheng P."/>
            <person name="Zheng Y."/>
            <person name="Yuan Z."/>
            <person name="Zhou Y."/>
            <person name="Liu J."/>
            <person name="Tang Z."/>
            <person name="Zhuo Y."/>
            <person name="Zhang Y."/>
            <person name="Yu L."/>
            <person name="Huang J."/>
            <person name="Yang P."/>
            <person name="Peng Q."/>
            <person name="Zhang J."/>
            <person name="Jiang W."/>
            <person name="Zhang Z."/>
            <person name="Lin K."/>
            <person name="Ro D.K."/>
            <person name="Chen X."/>
            <person name="Xiong X."/>
            <person name="Shang Y."/>
            <person name="Huang S."/>
            <person name="Zeng J."/>
        </authorList>
    </citation>
    <scope>NUCLEOTIDE SEQUENCE [LARGE SCALE GENOMIC DNA]</scope>
    <source>
        <strain evidence="7">cv. BLH2017</strain>
        <tissue evidence="6">Root</tissue>
    </source>
</reference>
<keyword evidence="1" id="KW-0479">Metal-binding</keyword>
<organism evidence="6 7">
    <name type="scientific">Macleaya cordata</name>
    <name type="common">Five-seeded plume-poppy</name>
    <name type="synonym">Bocconia cordata</name>
    <dbReference type="NCBI Taxonomy" id="56857"/>
    <lineage>
        <taxon>Eukaryota</taxon>
        <taxon>Viridiplantae</taxon>
        <taxon>Streptophyta</taxon>
        <taxon>Embryophyta</taxon>
        <taxon>Tracheophyta</taxon>
        <taxon>Spermatophyta</taxon>
        <taxon>Magnoliopsida</taxon>
        <taxon>Ranunculales</taxon>
        <taxon>Papaveraceae</taxon>
        <taxon>Papaveroideae</taxon>
        <taxon>Macleaya</taxon>
    </lineage>
</organism>
<dbReference type="InterPro" id="IPR002048">
    <property type="entry name" value="EF_hand_dom"/>
</dbReference>
<gene>
    <name evidence="6" type="ORF">BVC80_577g29</name>
</gene>
<feature type="compositionally biased region" description="Polar residues" evidence="4">
    <location>
        <begin position="47"/>
        <end position="58"/>
    </location>
</feature>
<evidence type="ECO:0000256" key="2">
    <source>
        <dbReference type="ARBA" id="ARBA00022737"/>
    </source>
</evidence>
<dbReference type="Pfam" id="PF13499">
    <property type="entry name" value="EF-hand_7"/>
    <property type="match status" value="2"/>
</dbReference>
<name>A0A200QTG7_MACCD</name>
<feature type="compositionally biased region" description="Low complexity" evidence="4">
    <location>
        <begin position="21"/>
        <end position="46"/>
    </location>
</feature>
<sequence length="221" mass="24550">MKMITKFNPKNLFRSKKSRSVSRSGPLFGSGSSSSSDGSINLKGSSGTPTSVLPSNSPFLETKSGDEICSEWSGFSSETHFELVQAFKLIDRDGDGKITKTELETVLRRVGAEPPSEEEFLMMFTEVDRDGDGCITLEEFGAISSAFGPANGLEELRDTFDCFDTDHDGKISAEELLRFFMEIGDERCTIDECRRMISGVDSDGDGFVCFEDFTRMMERRR</sequence>
<dbReference type="InterPro" id="IPR018247">
    <property type="entry name" value="EF_Hand_1_Ca_BS"/>
</dbReference>
<evidence type="ECO:0000313" key="6">
    <source>
        <dbReference type="EMBL" id="OVA13751.1"/>
    </source>
</evidence>
<keyword evidence="3" id="KW-0106">Calcium</keyword>
<dbReference type="OMA" id="CMRMIAT"/>
<evidence type="ECO:0000259" key="5">
    <source>
        <dbReference type="PROSITE" id="PS50222"/>
    </source>
</evidence>
<dbReference type="OrthoDB" id="26525at2759"/>
<dbReference type="InParanoid" id="A0A200QTG7"/>
<dbReference type="GO" id="GO:0005509">
    <property type="term" value="F:calcium ion binding"/>
    <property type="evidence" value="ECO:0007669"/>
    <property type="project" value="InterPro"/>
</dbReference>
<evidence type="ECO:0000256" key="3">
    <source>
        <dbReference type="ARBA" id="ARBA00022837"/>
    </source>
</evidence>
<feature type="domain" description="EF-hand" evidence="5">
    <location>
        <begin position="115"/>
        <end position="150"/>
    </location>
</feature>
<evidence type="ECO:0000256" key="1">
    <source>
        <dbReference type="ARBA" id="ARBA00022723"/>
    </source>
</evidence>
<dbReference type="SMART" id="SM00054">
    <property type="entry name" value="EFh"/>
    <property type="match status" value="4"/>
</dbReference>
<dbReference type="InterPro" id="IPR039647">
    <property type="entry name" value="EF_hand_pair_protein_CML-like"/>
</dbReference>
<dbReference type="CDD" id="cd00051">
    <property type="entry name" value="EFh"/>
    <property type="match status" value="2"/>
</dbReference>
<keyword evidence="2" id="KW-0677">Repeat</keyword>
<dbReference type="EMBL" id="MVGT01001096">
    <property type="protein sequence ID" value="OVA13751.1"/>
    <property type="molecule type" value="Genomic_DNA"/>
</dbReference>
<feature type="domain" description="EF-hand" evidence="5">
    <location>
        <begin position="151"/>
        <end position="186"/>
    </location>
</feature>
<dbReference type="PROSITE" id="PS00018">
    <property type="entry name" value="EF_HAND_1"/>
    <property type="match status" value="4"/>
</dbReference>
<dbReference type="FunCoup" id="A0A200QTG7">
    <property type="interactions" value="194"/>
</dbReference>
<dbReference type="PANTHER" id="PTHR10891">
    <property type="entry name" value="EF-HAND CALCIUM-BINDING DOMAIN CONTAINING PROTEIN"/>
    <property type="match status" value="1"/>
</dbReference>
<feature type="region of interest" description="Disordered" evidence="4">
    <location>
        <begin position="1"/>
        <end position="58"/>
    </location>
</feature>
<dbReference type="InterPro" id="IPR011992">
    <property type="entry name" value="EF-hand-dom_pair"/>
</dbReference>
<feature type="domain" description="EF-hand" evidence="5">
    <location>
        <begin position="188"/>
        <end position="221"/>
    </location>
</feature>
<proteinExistence type="predicted"/>
<feature type="domain" description="EF-hand" evidence="5">
    <location>
        <begin position="78"/>
        <end position="113"/>
    </location>
</feature>
<protein>
    <submittedName>
        <fullName evidence="6">EF-hand domain</fullName>
    </submittedName>
</protein>
<comment type="caution">
    <text evidence="6">The sequence shown here is derived from an EMBL/GenBank/DDBJ whole genome shotgun (WGS) entry which is preliminary data.</text>
</comment>
<dbReference type="STRING" id="56857.A0A200QTG7"/>
<dbReference type="SUPFAM" id="SSF47473">
    <property type="entry name" value="EF-hand"/>
    <property type="match status" value="1"/>
</dbReference>
<dbReference type="Gene3D" id="1.10.238.10">
    <property type="entry name" value="EF-hand"/>
    <property type="match status" value="2"/>
</dbReference>
<dbReference type="PROSITE" id="PS50222">
    <property type="entry name" value="EF_HAND_2"/>
    <property type="match status" value="4"/>
</dbReference>
<evidence type="ECO:0000256" key="4">
    <source>
        <dbReference type="SAM" id="MobiDB-lite"/>
    </source>
</evidence>
<dbReference type="AlphaFoldDB" id="A0A200QTG7"/>
<accession>A0A200QTG7</accession>
<dbReference type="Proteomes" id="UP000195402">
    <property type="component" value="Unassembled WGS sequence"/>
</dbReference>
<keyword evidence="7" id="KW-1185">Reference proteome</keyword>
<dbReference type="FunFam" id="1.10.238.10:FF:000001">
    <property type="entry name" value="Calmodulin 1"/>
    <property type="match status" value="1"/>
</dbReference>
<evidence type="ECO:0000313" key="7">
    <source>
        <dbReference type="Proteomes" id="UP000195402"/>
    </source>
</evidence>